<reference evidence="1" key="2">
    <citation type="journal article" date="2018" name="Nat. Commun.">
        <title>Tailed giant Tupanvirus possesses the most complete translational apparatus of the known virosphere.</title>
        <authorList>
            <person name="Abrahao J."/>
            <person name="Silva L."/>
            <person name="Silva L.S."/>
            <person name="Khalil J.Y.B."/>
            <person name="Rodrigues R."/>
            <person name="Arantes T."/>
            <person name="Assis F."/>
            <person name="Boratto P."/>
            <person name="Andrade M."/>
            <person name="Kroon E.G."/>
            <person name="Ribeiro B."/>
            <person name="Bergier I."/>
            <person name="Seligmann H."/>
            <person name="Ghigo E."/>
            <person name="Colson P."/>
            <person name="Levasseur A."/>
            <person name="Kroemer G."/>
            <person name="Raoult D."/>
            <person name="La Scola B."/>
        </authorList>
    </citation>
    <scope>NUCLEOTIDE SEQUENCE [LARGE SCALE GENOMIC DNA]</scope>
    <source>
        <strain evidence="1">Deep ocean</strain>
    </source>
</reference>
<accession>A0A6N1NDY5</accession>
<dbReference type="KEGG" id="vg:80517004"/>
<proteinExistence type="predicted"/>
<dbReference type="EMBL" id="MF405918">
    <property type="protein sequence ID" value="QKU33705.1"/>
    <property type="molecule type" value="Genomic_DNA"/>
</dbReference>
<dbReference type="GeneID" id="80517004"/>
<reference evidence="1" key="1">
    <citation type="submission" date="2017-06" db="EMBL/GenBank/DDBJ databases">
        <authorList>
            <person name="Assis F.L."/>
            <person name="Abrahao J.S."/>
            <person name="Silva L."/>
            <person name="Khalil J.B."/>
            <person name="Rodrigues R."/>
            <person name="Silva L.S."/>
            <person name="Boratto P."/>
            <person name="Andrade M."/>
            <person name="Kroon E.G."/>
            <person name="Ribeiro B."/>
            <person name="Bergier I."/>
            <person name="Seligmann H."/>
            <person name="Ghigo E."/>
            <person name="Colson P."/>
            <person name="Levasseur A."/>
            <person name="Raoult D."/>
            <person name="Scola B.L."/>
        </authorList>
    </citation>
    <scope>NUCLEOTIDE SEQUENCE</scope>
    <source>
        <strain evidence="1">Deep ocean</strain>
    </source>
</reference>
<organism evidence="1">
    <name type="scientific">Tupanvirus deep ocean</name>
    <dbReference type="NCBI Taxonomy" id="2126984"/>
    <lineage>
        <taxon>Viruses</taxon>
        <taxon>Varidnaviria</taxon>
        <taxon>Bamfordvirae</taxon>
        <taxon>Nucleocytoviricota</taxon>
        <taxon>Megaviricetes</taxon>
        <taxon>Imitervirales</taxon>
        <taxon>Mimiviridae</taxon>
        <taxon>Megamimivirinae</taxon>
        <taxon>Tupanvirus</taxon>
        <taxon>Tupanvirus altamarinense</taxon>
    </lineage>
</organism>
<sequence length="107" mass="12119">MTNLKMLNFADDVVDELENVGLNKPLLDQAYKNSNYHVVIIDSNDKTIYDNRYDTDVSNYSGNPAYQCAILNKCIGEYDLKNGDVSTHYLAVYNGNNVIMVSEENKN</sequence>
<protein>
    <submittedName>
        <fullName evidence="1">Putative ORFan</fullName>
    </submittedName>
</protein>
<name>A0A6N1NDY5_9VIRU</name>
<evidence type="ECO:0000313" key="1">
    <source>
        <dbReference type="EMBL" id="QKU33705.1"/>
    </source>
</evidence>
<dbReference type="RefSeq" id="YP_010780313.1">
    <property type="nucleotide sequence ID" value="NC_075038.1"/>
</dbReference>